<feature type="transmembrane region" description="Helical" evidence="2">
    <location>
        <begin position="66"/>
        <end position="88"/>
    </location>
</feature>
<keyword evidence="2" id="KW-1133">Transmembrane helix</keyword>
<keyword evidence="2" id="KW-0812">Transmembrane</keyword>
<dbReference type="AlphaFoldDB" id="A0A2T0KM76"/>
<dbReference type="Pfam" id="PF11303">
    <property type="entry name" value="DUF3105"/>
    <property type="match status" value="1"/>
</dbReference>
<sequence>MSISSPGPDRVPSTVKVDKTTGQGKPPAGKSGANRPGGTRPAGKGGKGGKGRKPVTPVKVAGSRPWGPILVAGAVVLIAVGIIGWGVVAAMQSDKEKATPWEERANAISGIVNYRNDPDKTLTARDHKTGPLTYKLTPPVGGAHNARWQNCMGDVYNAPVANEHAVHSLEHGAVWVAYKPGLAADQITALESKVKGKPFTMMSPVEGLTENISLQAWGYQLKVATADDPRIDDFIRALSQNATIEPGIPCSGGLTQTGTTPLDG</sequence>
<dbReference type="RefSeq" id="WP_106316201.1">
    <property type="nucleotide sequence ID" value="NZ_BOMO01000010.1"/>
</dbReference>
<gene>
    <name evidence="3" type="ORF">CLV67_102523</name>
</gene>
<evidence type="ECO:0000256" key="1">
    <source>
        <dbReference type="SAM" id="MobiDB-lite"/>
    </source>
</evidence>
<organism evidence="3 4">
    <name type="scientific">Actinoplanes italicus</name>
    <dbReference type="NCBI Taxonomy" id="113567"/>
    <lineage>
        <taxon>Bacteria</taxon>
        <taxon>Bacillati</taxon>
        <taxon>Actinomycetota</taxon>
        <taxon>Actinomycetes</taxon>
        <taxon>Micromonosporales</taxon>
        <taxon>Micromonosporaceae</taxon>
        <taxon>Actinoplanes</taxon>
    </lineage>
</organism>
<protein>
    <submittedName>
        <fullName evidence="3">Uncharacterized protein DUF3105</fullName>
    </submittedName>
</protein>
<dbReference type="EMBL" id="PVMZ01000002">
    <property type="protein sequence ID" value="PRX24743.1"/>
    <property type="molecule type" value="Genomic_DNA"/>
</dbReference>
<dbReference type="InterPro" id="IPR021454">
    <property type="entry name" value="DUF3105"/>
</dbReference>
<evidence type="ECO:0000256" key="2">
    <source>
        <dbReference type="SAM" id="Phobius"/>
    </source>
</evidence>
<keyword evidence="4" id="KW-1185">Reference proteome</keyword>
<reference evidence="3 4" key="1">
    <citation type="submission" date="2018-03" db="EMBL/GenBank/DDBJ databases">
        <title>Genomic Encyclopedia of Archaeal and Bacterial Type Strains, Phase II (KMG-II): from individual species to whole genera.</title>
        <authorList>
            <person name="Goeker M."/>
        </authorList>
    </citation>
    <scope>NUCLEOTIDE SEQUENCE [LARGE SCALE GENOMIC DNA]</scope>
    <source>
        <strain evidence="3 4">DSM 43146</strain>
    </source>
</reference>
<comment type="caution">
    <text evidence="3">The sequence shown here is derived from an EMBL/GenBank/DDBJ whole genome shotgun (WGS) entry which is preliminary data.</text>
</comment>
<feature type="region of interest" description="Disordered" evidence="1">
    <location>
        <begin position="1"/>
        <end position="61"/>
    </location>
</feature>
<dbReference type="Proteomes" id="UP000239415">
    <property type="component" value="Unassembled WGS sequence"/>
</dbReference>
<dbReference type="OrthoDB" id="164831at2"/>
<proteinExistence type="predicted"/>
<accession>A0A2T0KM76</accession>
<evidence type="ECO:0000313" key="3">
    <source>
        <dbReference type="EMBL" id="PRX24743.1"/>
    </source>
</evidence>
<keyword evidence="2" id="KW-0472">Membrane</keyword>
<name>A0A2T0KM76_9ACTN</name>
<evidence type="ECO:0000313" key="4">
    <source>
        <dbReference type="Proteomes" id="UP000239415"/>
    </source>
</evidence>